<sequence>MGSPPRRAVPPPGVFLADERAVAVSIVLAARMRLSWLGAAGLARVVARGGRLAGLIATGGHFMAAAGATRLGPVSRRFELFSVHRPLPELVAALNRYRPAVLLGYGSVIALLAAEQAAGRLRIDPVLVEPAGESLSAGEHGRIAAAFPDALIRAPYGGTECTFLSDGCAEGWYHVNTDWAVLEPVDAGHRPTPPGEYSHTVLLSNLANRVQPILRYDLGDSVLMRPGPCPCGDLRPALRVQGRAADVLTFPGADGGQVSVAPLALATLADRTPGVEQYQVVQSGPAALQVRLRPAAGADPETVWQAVRDGLTGLLAAQGLAHVTVERAAEPPRQSAGGKYRTVIPLTAGPVPAARP</sequence>
<keyword evidence="2" id="KW-1185">Reference proteome</keyword>
<dbReference type="PANTHER" id="PTHR36932:SF1">
    <property type="entry name" value="CAPSULAR POLYSACCHARIDE BIOSYNTHESIS PROTEIN"/>
    <property type="match status" value="1"/>
</dbReference>
<reference evidence="1 2" key="1">
    <citation type="submission" date="2022-04" db="EMBL/GenBank/DDBJ databases">
        <title>Genome draft of Actinomadura sp. ATCC 31491.</title>
        <authorList>
            <person name="Shi X."/>
            <person name="Du Y."/>
        </authorList>
    </citation>
    <scope>NUCLEOTIDE SEQUENCE [LARGE SCALE GENOMIC DNA]</scope>
    <source>
        <strain evidence="1 2">ATCC 31491</strain>
    </source>
</reference>
<dbReference type="PANTHER" id="PTHR36932">
    <property type="entry name" value="CAPSULAR POLYSACCHARIDE BIOSYNTHESIS PROTEIN"/>
    <property type="match status" value="1"/>
</dbReference>
<comment type="caution">
    <text evidence="1">The sequence shown here is derived from an EMBL/GenBank/DDBJ whole genome shotgun (WGS) entry which is preliminary data.</text>
</comment>
<evidence type="ECO:0000313" key="1">
    <source>
        <dbReference type="EMBL" id="MCK2219445.1"/>
    </source>
</evidence>
<dbReference type="RefSeq" id="WP_242382790.1">
    <property type="nucleotide sequence ID" value="NZ_JAKRKC020000002.1"/>
</dbReference>
<organism evidence="1 2">
    <name type="scientific">Actinomadura luzonensis</name>
    <dbReference type="NCBI Taxonomy" id="2805427"/>
    <lineage>
        <taxon>Bacteria</taxon>
        <taxon>Bacillati</taxon>
        <taxon>Actinomycetota</taxon>
        <taxon>Actinomycetes</taxon>
        <taxon>Streptosporangiales</taxon>
        <taxon>Thermomonosporaceae</taxon>
        <taxon>Actinomadura</taxon>
    </lineage>
</organism>
<dbReference type="Proteomes" id="UP001317259">
    <property type="component" value="Unassembled WGS sequence"/>
</dbReference>
<dbReference type="InterPro" id="IPR042099">
    <property type="entry name" value="ANL_N_sf"/>
</dbReference>
<dbReference type="Gene3D" id="3.40.50.12780">
    <property type="entry name" value="N-terminal domain of ligase-like"/>
    <property type="match status" value="1"/>
</dbReference>
<dbReference type="EMBL" id="JAKRKC020000002">
    <property type="protein sequence ID" value="MCK2219445.1"/>
    <property type="molecule type" value="Genomic_DNA"/>
</dbReference>
<protein>
    <recommendedName>
        <fullName evidence="3">Phenylacetate--CoA ligase family protein</fullName>
    </recommendedName>
</protein>
<evidence type="ECO:0008006" key="3">
    <source>
        <dbReference type="Google" id="ProtNLM"/>
    </source>
</evidence>
<accession>A0ABT0G4F3</accession>
<name>A0ABT0G4F3_9ACTN</name>
<dbReference type="InterPro" id="IPR053158">
    <property type="entry name" value="CapK_Type1_Caps_Biosynth"/>
</dbReference>
<proteinExistence type="predicted"/>
<gene>
    <name evidence="1" type="ORF">MF672_037455</name>
</gene>
<dbReference type="SUPFAM" id="SSF56801">
    <property type="entry name" value="Acetyl-CoA synthetase-like"/>
    <property type="match status" value="1"/>
</dbReference>
<evidence type="ECO:0000313" key="2">
    <source>
        <dbReference type="Proteomes" id="UP001317259"/>
    </source>
</evidence>